<dbReference type="AlphaFoldDB" id="A0AA39PH88"/>
<organism evidence="1 2">
    <name type="scientific">Armillaria luteobubalina</name>
    <dbReference type="NCBI Taxonomy" id="153913"/>
    <lineage>
        <taxon>Eukaryota</taxon>
        <taxon>Fungi</taxon>
        <taxon>Dikarya</taxon>
        <taxon>Basidiomycota</taxon>
        <taxon>Agaricomycotina</taxon>
        <taxon>Agaricomycetes</taxon>
        <taxon>Agaricomycetidae</taxon>
        <taxon>Agaricales</taxon>
        <taxon>Marasmiineae</taxon>
        <taxon>Physalacriaceae</taxon>
        <taxon>Armillaria</taxon>
    </lineage>
</organism>
<dbReference type="EMBL" id="JAUEPU010000057">
    <property type="protein sequence ID" value="KAK0484233.1"/>
    <property type="molecule type" value="Genomic_DNA"/>
</dbReference>
<proteinExistence type="predicted"/>
<dbReference type="Proteomes" id="UP001175228">
    <property type="component" value="Unassembled WGS sequence"/>
</dbReference>
<accession>A0AA39PH88</accession>
<evidence type="ECO:0000313" key="2">
    <source>
        <dbReference type="Proteomes" id="UP001175228"/>
    </source>
</evidence>
<keyword evidence="2" id="KW-1185">Reference proteome</keyword>
<evidence type="ECO:0000313" key="1">
    <source>
        <dbReference type="EMBL" id="KAK0484233.1"/>
    </source>
</evidence>
<sequence>MLVRIKLAPLLLSCPDSHSATTRVASLMISAYFIGTNVVYSANLDVDRIYNRECPIYQHAFGATGERCRWYMLRQSVGHRIPGEGEMRLVSPPVVVRDSVRVLVQKMTVPATCIFPFEFGEQSSEKSSDSCRSRFALSM</sequence>
<protein>
    <submittedName>
        <fullName evidence="1">Uncharacterized protein</fullName>
    </submittedName>
</protein>
<comment type="caution">
    <text evidence="1">The sequence shown here is derived from an EMBL/GenBank/DDBJ whole genome shotgun (WGS) entry which is preliminary data.</text>
</comment>
<feature type="non-terminal residue" evidence="1">
    <location>
        <position position="1"/>
    </location>
</feature>
<reference evidence="1" key="1">
    <citation type="submission" date="2023-06" db="EMBL/GenBank/DDBJ databases">
        <authorList>
            <consortium name="Lawrence Berkeley National Laboratory"/>
            <person name="Ahrendt S."/>
            <person name="Sahu N."/>
            <person name="Indic B."/>
            <person name="Wong-Bajracharya J."/>
            <person name="Merenyi Z."/>
            <person name="Ke H.-M."/>
            <person name="Monk M."/>
            <person name="Kocsube S."/>
            <person name="Drula E."/>
            <person name="Lipzen A."/>
            <person name="Balint B."/>
            <person name="Henrissat B."/>
            <person name="Andreopoulos B."/>
            <person name="Martin F.M."/>
            <person name="Harder C.B."/>
            <person name="Rigling D."/>
            <person name="Ford K.L."/>
            <person name="Foster G.D."/>
            <person name="Pangilinan J."/>
            <person name="Papanicolaou A."/>
            <person name="Barry K."/>
            <person name="LaButti K."/>
            <person name="Viragh M."/>
            <person name="Koriabine M."/>
            <person name="Yan M."/>
            <person name="Riley R."/>
            <person name="Champramary S."/>
            <person name="Plett K.L."/>
            <person name="Tsai I.J."/>
            <person name="Slot J."/>
            <person name="Sipos G."/>
            <person name="Plett J."/>
            <person name="Nagy L.G."/>
            <person name="Grigoriev I.V."/>
        </authorList>
    </citation>
    <scope>NUCLEOTIDE SEQUENCE</scope>
    <source>
        <strain evidence="1">HWK02</strain>
    </source>
</reference>
<name>A0AA39PH88_9AGAR</name>
<gene>
    <name evidence="1" type="ORF">EDD18DRAFT_1198735</name>
</gene>